<dbReference type="GO" id="GO:0016787">
    <property type="term" value="F:hydrolase activity"/>
    <property type="evidence" value="ECO:0007669"/>
    <property type="project" value="UniProtKB-KW"/>
</dbReference>
<evidence type="ECO:0000313" key="3">
    <source>
        <dbReference type="Proteomes" id="UP001302812"/>
    </source>
</evidence>
<dbReference type="InterPro" id="IPR023296">
    <property type="entry name" value="Glyco_hydro_beta-prop_sf"/>
</dbReference>
<organism evidence="2 3">
    <name type="scientific">Canariomyces notabilis</name>
    <dbReference type="NCBI Taxonomy" id="2074819"/>
    <lineage>
        <taxon>Eukaryota</taxon>
        <taxon>Fungi</taxon>
        <taxon>Dikarya</taxon>
        <taxon>Ascomycota</taxon>
        <taxon>Pezizomycotina</taxon>
        <taxon>Sordariomycetes</taxon>
        <taxon>Sordariomycetidae</taxon>
        <taxon>Sordariales</taxon>
        <taxon>Chaetomiaceae</taxon>
        <taxon>Canariomyces</taxon>
    </lineage>
</organism>
<dbReference type="EMBL" id="MU853346">
    <property type="protein sequence ID" value="KAK4111266.1"/>
    <property type="molecule type" value="Genomic_DNA"/>
</dbReference>
<accession>A0AAN6TBF8</accession>
<name>A0AAN6TBF8_9PEZI</name>
<dbReference type="GeneID" id="89941006"/>
<proteinExistence type="predicted"/>
<protein>
    <submittedName>
        <fullName evidence="2">Glycoside hydrolase family 43 protein</fullName>
    </submittedName>
</protein>
<keyword evidence="3" id="KW-1185">Reference proteome</keyword>
<keyword evidence="2" id="KW-0378">Hydrolase</keyword>
<dbReference type="SUPFAM" id="SSF75005">
    <property type="entry name" value="Arabinanase/levansucrase/invertase"/>
    <property type="match status" value="1"/>
</dbReference>
<dbReference type="CDD" id="cd08983">
    <property type="entry name" value="GH43_Bt3655-like"/>
    <property type="match status" value="1"/>
</dbReference>
<dbReference type="PANTHER" id="PTHR43301:SF8">
    <property type="entry name" value="ARABINOSIDASE-RELATED"/>
    <property type="match status" value="1"/>
</dbReference>
<feature type="chain" id="PRO_5042813422" evidence="1">
    <location>
        <begin position="24"/>
        <end position="362"/>
    </location>
</feature>
<dbReference type="AlphaFoldDB" id="A0AAN6TBF8"/>
<dbReference type="PANTHER" id="PTHR43301">
    <property type="entry name" value="ARABINAN ENDO-1,5-ALPHA-L-ARABINOSIDASE"/>
    <property type="match status" value="1"/>
</dbReference>
<dbReference type="Proteomes" id="UP001302812">
    <property type="component" value="Unassembled WGS sequence"/>
</dbReference>
<reference evidence="2" key="2">
    <citation type="submission" date="2023-05" db="EMBL/GenBank/DDBJ databases">
        <authorList>
            <consortium name="Lawrence Berkeley National Laboratory"/>
            <person name="Steindorff A."/>
            <person name="Hensen N."/>
            <person name="Bonometti L."/>
            <person name="Westerberg I."/>
            <person name="Brannstrom I.O."/>
            <person name="Guillou S."/>
            <person name="Cros-Aarteil S."/>
            <person name="Calhoun S."/>
            <person name="Haridas S."/>
            <person name="Kuo A."/>
            <person name="Mondo S."/>
            <person name="Pangilinan J."/>
            <person name="Riley R."/>
            <person name="Labutti K."/>
            <person name="Andreopoulos B."/>
            <person name="Lipzen A."/>
            <person name="Chen C."/>
            <person name="Yanf M."/>
            <person name="Daum C."/>
            <person name="Ng V."/>
            <person name="Clum A."/>
            <person name="Ohm R."/>
            <person name="Martin F."/>
            <person name="Silar P."/>
            <person name="Natvig D."/>
            <person name="Lalanne C."/>
            <person name="Gautier V."/>
            <person name="Ament-Velasquez S.L."/>
            <person name="Kruys A."/>
            <person name="Hutchinson M.I."/>
            <person name="Powell A.J."/>
            <person name="Barry K."/>
            <person name="Miller A.N."/>
            <person name="Grigoriev I.V."/>
            <person name="Debuchy R."/>
            <person name="Gladieux P."/>
            <person name="Thoren M.H."/>
            <person name="Johannesson H."/>
        </authorList>
    </citation>
    <scope>NUCLEOTIDE SEQUENCE</scope>
    <source>
        <strain evidence="2">CBS 508.74</strain>
    </source>
</reference>
<comment type="caution">
    <text evidence="2">The sequence shown here is derived from an EMBL/GenBank/DDBJ whole genome shotgun (WGS) entry which is preliminary data.</text>
</comment>
<evidence type="ECO:0000256" key="1">
    <source>
        <dbReference type="SAM" id="SignalP"/>
    </source>
</evidence>
<dbReference type="RefSeq" id="XP_064668836.1">
    <property type="nucleotide sequence ID" value="XM_064816881.1"/>
</dbReference>
<evidence type="ECO:0000313" key="2">
    <source>
        <dbReference type="EMBL" id="KAK4111266.1"/>
    </source>
</evidence>
<keyword evidence="1" id="KW-0732">Signal</keyword>
<reference evidence="2" key="1">
    <citation type="journal article" date="2023" name="Mol. Phylogenet. Evol.">
        <title>Genome-scale phylogeny and comparative genomics of the fungal order Sordariales.</title>
        <authorList>
            <person name="Hensen N."/>
            <person name="Bonometti L."/>
            <person name="Westerberg I."/>
            <person name="Brannstrom I.O."/>
            <person name="Guillou S."/>
            <person name="Cros-Aarteil S."/>
            <person name="Calhoun S."/>
            <person name="Haridas S."/>
            <person name="Kuo A."/>
            <person name="Mondo S."/>
            <person name="Pangilinan J."/>
            <person name="Riley R."/>
            <person name="LaButti K."/>
            <person name="Andreopoulos B."/>
            <person name="Lipzen A."/>
            <person name="Chen C."/>
            <person name="Yan M."/>
            <person name="Daum C."/>
            <person name="Ng V."/>
            <person name="Clum A."/>
            <person name="Steindorff A."/>
            <person name="Ohm R.A."/>
            <person name="Martin F."/>
            <person name="Silar P."/>
            <person name="Natvig D.O."/>
            <person name="Lalanne C."/>
            <person name="Gautier V."/>
            <person name="Ament-Velasquez S.L."/>
            <person name="Kruys A."/>
            <person name="Hutchinson M.I."/>
            <person name="Powell A.J."/>
            <person name="Barry K."/>
            <person name="Miller A.N."/>
            <person name="Grigoriev I.V."/>
            <person name="Debuchy R."/>
            <person name="Gladieux P."/>
            <person name="Hiltunen Thoren M."/>
            <person name="Johannesson H."/>
        </authorList>
    </citation>
    <scope>NUCLEOTIDE SEQUENCE</scope>
    <source>
        <strain evidence="2">CBS 508.74</strain>
    </source>
</reference>
<sequence length="362" mass="39779">MKWKGPWSVVLLTALFSSWPCYGLNFGRESSPGFNLDVMGFSGAVTRRADPSLAGYLGVFFLGADPYVYFYLSNGNDPLSFKALNRGTPIVRPTKGTGGVRDPTIVPGGGSETGKKWYIIGTDLDIGKTTWDAAQRTGSRGIFVWESTDLVNWVNERLVVVEDATAGMVWAPEAIWDPAKGQYLVHWASKFYSTSDPRHTGSPSNIRIRYAYTSDFKTFTAPQTLIDKSPTNIIDLNILPLNGSNGQSFLRFMKDESKKNVFVEVSSTGLFGTWTRPGGSSAIIQANVEGPAAYLDNQNPNKVHLLLDFYGGDGYRPYESISPGSNSGWAASDSRNFPKNLRHGSVLPVNQTLYEALRARWG</sequence>
<gene>
    <name evidence="2" type="ORF">N656DRAFT_790363</name>
</gene>
<dbReference type="InterPro" id="IPR050727">
    <property type="entry name" value="GH43_arabinanases"/>
</dbReference>
<feature type="signal peptide" evidence="1">
    <location>
        <begin position="1"/>
        <end position="23"/>
    </location>
</feature>
<dbReference type="Gene3D" id="2.115.10.20">
    <property type="entry name" value="Glycosyl hydrolase domain, family 43"/>
    <property type="match status" value="1"/>
</dbReference>